<sequence>MKSTDKIIDYLKKTYQPESIIVYGSFADGSANLNSDFDALIIAGKEKLHDSSFVDGVVLDVFIYPPDQFLSEYDPAEFAQVWDGKIILDKNGMGGWLKKNVLDYIEHIPLKTAKDVSQEIKWCEKMLLRTMRGDVEGYYRWHWLLCDSLEIYFDIKGIHYYGPKKALHFMEESDSEAFHIYSKALLEFNQEGLSDWINYLKTIF</sequence>
<protein>
    <submittedName>
        <fullName evidence="2">Nucleotidyltransferase domain-containing protein</fullName>
    </submittedName>
</protein>
<dbReference type="Gene3D" id="3.30.460.10">
    <property type="entry name" value="Beta Polymerase, domain 2"/>
    <property type="match status" value="1"/>
</dbReference>
<comment type="caution">
    <text evidence="2">The sequence shown here is derived from an EMBL/GenBank/DDBJ whole genome shotgun (WGS) entry which is preliminary data.</text>
</comment>
<reference evidence="2" key="1">
    <citation type="submission" date="2022-01" db="EMBL/GenBank/DDBJ databases">
        <title>Collection of gut derived symbiotic bacterial strains cultured from healthy donors.</title>
        <authorList>
            <person name="Lin H."/>
            <person name="Kohout C."/>
            <person name="Waligurski E."/>
            <person name="Pamer E.G."/>
        </authorList>
    </citation>
    <scope>NUCLEOTIDE SEQUENCE</scope>
    <source>
        <strain evidence="2">DFI.5.49</strain>
    </source>
</reference>
<proteinExistence type="predicted"/>
<dbReference type="AlphaFoldDB" id="A0AAE3JT23"/>
<evidence type="ECO:0000313" key="3">
    <source>
        <dbReference type="Proteomes" id="UP001199915"/>
    </source>
</evidence>
<dbReference type="Pfam" id="PF18765">
    <property type="entry name" value="Polbeta"/>
    <property type="match status" value="1"/>
</dbReference>
<dbReference type="EMBL" id="JAKNFS010000020">
    <property type="protein sequence ID" value="MCG4766565.1"/>
    <property type="molecule type" value="Genomic_DNA"/>
</dbReference>
<gene>
    <name evidence="2" type="ORF">L0N21_13775</name>
</gene>
<name>A0AAE3JT23_9FIRM</name>
<evidence type="ECO:0000313" key="2">
    <source>
        <dbReference type="EMBL" id="MCG4766565.1"/>
    </source>
</evidence>
<dbReference type="CDD" id="cd05403">
    <property type="entry name" value="NT_KNTase_like"/>
    <property type="match status" value="1"/>
</dbReference>
<dbReference type="InterPro" id="IPR041633">
    <property type="entry name" value="Polbeta"/>
</dbReference>
<organism evidence="2 3">
    <name type="scientific">Fusicatenibacter saccharivorans</name>
    <dbReference type="NCBI Taxonomy" id="1150298"/>
    <lineage>
        <taxon>Bacteria</taxon>
        <taxon>Bacillati</taxon>
        <taxon>Bacillota</taxon>
        <taxon>Clostridia</taxon>
        <taxon>Lachnospirales</taxon>
        <taxon>Lachnospiraceae</taxon>
        <taxon>Fusicatenibacter</taxon>
    </lineage>
</organism>
<accession>A0AAE3JT23</accession>
<dbReference type="Proteomes" id="UP001199915">
    <property type="component" value="Unassembled WGS sequence"/>
</dbReference>
<feature type="domain" description="Polymerase beta nucleotidyltransferase" evidence="1">
    <location>
        <begin position="6"/>
        <end position="46"/>
    </location>
</feature>
<dbReference type="SUPFAM" id="SSF81301">
    <property type="entry name" value="Nucleotidyltransferase"/>
    <property type="match status" value="1"/>
</dbReference>
<dbReference type="InterPro" id="IPR043519">
    <property type="entry name" value="NT_sf"/>
</dbReference>
<evidence type="ECO:0000259" key="1">
    <source>
        <dbReference type="Pfam" id="PF18765"/>
    </source>
</evidence>
<dbReference type="RefSeq" id="WP_117805425.1">
    <property type="nucleotide sequence ID" value="NZ_JAAINI010000013.1"/>
</dbReference>